<feature type="region of interest" description="Disordered" evidence="10">
    <location>
        <begin position="232"/>
        <end position="265"/>
    </location>
</feature>
<evidence type="ECO:0000256" key="8">
    <source>
        <dbReference type="ARBA" id="ARBA00023211"/>
    </source>
</evidence>
<sequence>MSGHHHPPDPRSYNGTLSHKAVRNRMYRNNSLSTSEAVSLFDVGAGQEQGGRPFQEDRFVVALPDHFPSKVEDKVAFFAIYDGHGSGLVSEHVSQTLHHLVGERQEFERGDWAVAIKAALEEEDSILLDRFKRESAEPALSGSTVAVCCINLTVGELIVSNLGDSHVILAERDPKTEHPYHIRRLTETHKPEVPREKARIEAAGGTTTIRGGTPRLGALNMSRALGDLQYKNPVNTFDPVPDPAASTSSRSESRGNFLSNDPYTSRRTLHSDRRYLLLMVSDGVSDRVDDASLVQHVMKLSMRGKRASEIATEITTNSAGHQHSDNASCIVAMLDGQGS</sequence>
<proteinExistence type="inferred from homology"/>
<dbReference type="PROSITE" id="PS51746">
    <property type="entry name" value="PPM_2"/>
    <property type="match status" value="1"/>
</dbReference>
<dbReference type="SMART" id="SM00331">
    <property type="entry name" value="PP2C_SIG"/>
    <property type="match status" value="1"/>
</dbReference>
<keyword evidence="4" id="KW-0479">Metal-binding</keyword>
<dbReference type="SMART" id="SM00332">
    <property type="entry name" value="PP2Cc"/>
    <property type="match status" value="1"/>
</dbReference>
<dbReference type="Pfam" id="PF00481">
    <property type="entry name" value="PP2C"/>
    <property type="match status" value="1"/>
</dbReference>
<dbReference type="GO" id="GO:0004722">
    <property type="term" value="F:protein serine/threonine phosphatase activity"/>
    <property type="evidence" value="ECO:0007669"/>
    <property type="project" value="UniProtKB-EC"/>
</dbReference>
<keyword evidence="7 9" id="KW-0904">Protein phosphatase</keyword>
<dbReference type="EMBL" id="MDYN01000006">
    <property type="protein sequence ID" value="OQD87059.1"/>
    <property type="molecule type" value="Genomic_DNA"/>
</dbReference>
<accession>A0A1V6QCX3</accession>
<dbReference type="InterPro" id="IPR036457">
    <property type="entry name" value="PPM-type-like_dom_sf"/>
</dbReference>
<name>A0A1V6QCX3_9EURO</name>
<evidence type="ECO:0000256" key="10">
    <source>
        <dbReference type="SAM" id="MobiDB-lite"/>
    </source>
</evidence>
<dbReference type="PANTHER" id="PTHR13832">
    <property type="entry name" value="PROTEIN PHOSPHATASE 2C"/>
    <property type="match status" value="1"/>
</dbReference>
<comment type="cofactor">
    <cofactor evidence="1">
        <name>Mn(2+)</name>
        <dbReference type="ChEBI" id="CHEBI:29035"/>
    </cofactor>
</comment>
<reference evidence="13" key="1">
    <citation type="journal article" date="2017" name="Nat. Microbiol.">
        <title>Global analysis of biosynthetic gene clusters reveals vast potential of secondary metabolite production in Penicillium species.</title>
        <authorList>
            <person name="Nielsen J.C."/>
            <person name="Grijseels S."/>
            <person name="Prigent S."/>
            <person name="Ji B."/>
            <person name="Dainat J."/>
            <person name="Nielsen K.F."/>
            <person name="Frisvad J.C."/>
            <person name="Workman M."/>
            <person name="Nielsen J."/>
        </authorList>
    </citation>
    <scope>NUCLEOTIDE SEQUENCE [LARGE SCALE GENOMIC DNA]</scope>
    <source>
        <strain evidence="13">IBT 31811</strain>
    </source>
</reference>
<keyword evidence="8" id="KW-0464">Manganese</keyword>
<feature type="domain" description="PPM-type phosphatase" evidence="11">
    <location>
        <begin position="42"/>
        <end position="334"/>
    </location>
</feature>
<protein>
    <recommendedName>
        <fullName evidence="3">protein-serine/threonine phosphatase</fullName>
        <ecNumber evidence="3">3.1.3.16</ecNumber>
    </recommendedName>
</protein>
<evidence type="ECO:0000313" key="12">
    <source>
        <dbReference type="EMBL" id="OQD87059.1"/>
    </source>
</evidence>
<evidence type="ECO:0000256" key="6">
    <source>
        <dbReference type="ARBA" id="ARBA00022842"/>
    </source>
</evidence>
<dbReference type="Proteomes" id="UP000191672">
    <property type="component" value="Unassembled WGS sequence"/>
</dbReference>
<dbReference type="InterPro" id="IPR000222">
    <property type="entry name" value="PP2C_BS"/>
</dbReference>
<keyword evidence="6" id="KW-0460">Magnesium</keyword>
<evidence type="ECO:0000256" key="5">
    <source>
        <dbReference type="ARBA" id="ARBA00022801"/>
    </source>
</evidence>
<gene>
    <name evidence="12" type="ORF">PENANT_c006G06739</name>
</gene>
<dbReference type="CDD" id="cd00143">
    <property type="entry name" value="PP2Cc"/>
    <property type="match status" value="1"/>
</dbReference>
<evidence type="ECO:0000256" key="7">
    <source>
        <dbReference type="ARBA" id="ARBA00022912"/>
    </source>
</evidence>
<evidence type="ECO:0000256" key="9">
    <source>
        <dbReference type="RuleBase" id="RU003465"/>
    </source>
</evidence>
<dbReference type="STRING" id="416450.A0A1V6QCX3"/>
<dbReference type="GO" id="GO:0046872">
    <property type="term" value="F:metal ion binding"/>
    <property type="evidence" value="ECO:0007669"/>
    <property type="project" value="UniProtKB-KW"/>
</dbReference>
<dbReference type="InterPro" id="IPR001932">
    <property type="entry name" value="PPM-type_phosphatase-like_dom"/>
</dbReference>
<evidence type="ECO:0000259" key="11">
    <source>
        <dbReference type="PROSITE" id="PS51746"/>
    </source>
</evidence>
<dbReference type="AlphaFoldDB" id="A0A1V6QCX3"/>
<dbReference type="PROSITE" id="PS01032">
    <property type="entry name" value="PPM_1"/>
    <property type="match status" value="1"/>
</dbReference>
<organism evidence="12 13">
    <name type="scientific">Penicillium antarcticum</name>
    <dbReference type="NCBI Taxonomy" id="416450"/>
    <lineage>
        <taxon>Eukaryota</taxon>
        <taxon>Fungi</taxon>
        <taxon>Dikarya</taxon>
        <taxon>Ascomycota</taxon>
        <taxon>Pezizomycotina</taxon>
        <taxon>Eurotiomycetes</taxon>
        <taxon>Eurotiomycetidae</taxon>
        <taxon>Eurotiales</taxon>
        <taxon>Aspergillaceae</taxon>
        <taxon>Penicillium</taxon>
    </lineage>
</organism>
<evidence type="ECO:0000256" key="2">
    <source>
        <dbReference type="ARBA" id="ARBA00006702"/>
    </source>
</evidence>
<comment type="similarity">
    <text evidence="2 9">Belongs to the PP2C family.</text>
</comment>
<dbReference type="SUPFAM" id="SSF81606">
    <property type="entry name" value="PP2C-like"/>
    <property type="match status" value="1"/>
</dbReference>
<dbReference type="EC" id="3.1.3.16" evidence="3"/>
<dbReference type="InterPro" id="IPR015655">
    <property type="entry name" value="PP2C"/>
</dbReference>
<feature type="compositionally biased region" description="Polar residues" evidence="10">
    <location>
        <begin position="245"/>
        <end position="265"/>
    </location>
</feature>
<dbReference type="Gene3D" id="3.60.40.10">
    <property type="entry name" value="PPM-type phosphatase domain"/>
    <property type="match status" value="1"/>
</dbReference>
<evidence type="ECO:0000256" key="1">
    <source>
        <dbReference type="ARBA" id="ARBA00001936"/>
    </source>
</evidence>
<evidence type="ECO:0000256" key="4">
    <source>
        <dbReference type="ARBA" id="ARBA00022723"/>
    </source>
</evidence>
<keyword evidence="13" id="KW-1185">Reference proteome</keyword>
<evidence type="ECO:0000256" key="3">
    <source>
        <dbReference type="ARBA" id="ARBA00013081"/>
    </source>
</evidence>
<evidence type="ECO:0000313" key="13">
    <source>
        <dbReference type="Proteomes" id="UP000191672"/>
    </source>
</evidence>
<keyword evidence="5 9" id="KW-0378">Hydrolase</keyword>
<dbReference type="PANTHER" id="PTHR13832:SF803">
    <property type="entry name" value="PROTEIN PHOSPHATASE 1G"/>
    <property type="match status" value="1"/>
</dbReference>
<comment type="caution">
    <text evidence="12">The sequence shown here is derived from an EMBL/GenBank/DDBJ whole genome shotgun (WGS) entry which is preliminary data.</text>
</comment>